<dbReference type="Gene3D" id="3.40.50.1010">
    <property type="entry name" value="5'-nuclease"/>
    <property type="match status" value="1"/>
</dbReference>
<dbReference type="Proteomes" id="UP000792457">
    <property type="component" value="Unassembled WGS sequence"/>
</dbReference>
<comment type="similarity">
    <text evidence="1">Belongs to the constitutive coactivator of PPAR-gamma family.</text>
</comment>
<organism evidence="3 4">
    <name type="scientific">Ladona fulva</name>
    <name type="common">Scarce chaser dragonfly</name>
    <name type="synonym">Libellula fulva</name>
    <dbReference type="NCBI Taxonomy" id="123851"/>
    <lineage>
        <taxon>Eukaryota</taxon>
        <taxon>Metazoa</taxon>
        <taxon>Ecdysozoa</taxon>
        <taxon>Arthropoda</taxon>
        <taxon>Hexapoda</taxon>
        <taxon>Insecta</taxon>
        <taxon>Pterygota</taxon>
        <taxon>Palaeoptera</taxon>
        <taxon>Odonata</taxon>
        <taxon>Epiprocta</taxon>
        <taxon>Anisoptera</taxon>
        <taxon>Libelluloidea</taxon>
        <taxon>Libellulidae</taxon>
        <taxon>Ladona</taxon>
    </lineage>
</organism>
<evidence type="ECO:0000313" key="3">
    <source>
        <dbReference type="EMBL" id="KAG8233956.1"/>
    </source>
</evidence>
<evidence type="ECO:0008006" key="5">
    <source>
        <dbReference type="Google" id="ProtNLM"/>
    </source>
</evidence>
<dbReference type="InterPro" id="IPR029060">
    <property type="entry name" value="PIN-like_dom_sf"/>
</dbReference>
<reference evidence="3" key="2">
    <citation type="submission" date="2017-10" db="EMBL/GenBank/DDBJ databases">
        <title>Ladona fulva Genome sequencing and assembly.</title>
        <authorList>
            <person name="Murali S."/>
            <person name="Richards S."/>
            <person name="Bandaranaike D."/>
            <person name="Bellair M."/>
            <person name="Blankenburg K."/>
            <person name="Chao H."/>
            <person name="Dinh H."/>
            <person name="Doddapaneni H."/>
            <person name="Dugan-Rocha S."/>
            <person name="Elkadiri S."/>
            <person name="Gnanaolivu R."/>
            <person name="Hernandez B."/>
            <person name="Skinner E."/>
            <person name="Javaid M."/>
            <person name="Lee S."/>
            <person name="Li M."/>
            <person name="Ming W."/>
            <person name="Munidasa M."/>
            <person name="Muniz J."/>
            <person name="Nguyen L."/>
            <person name="Hughes D."/>
            <person name="Osuji N."/>
            <person name="Pu L.-L."/>
            <person name="Puazo M."/>
            <person name="Qu C."/>
            <person name="Quiroz J."/>
            <person name="Raj R."/>
            <person name="Weissenberger G."/>
            <person name="Xin Y."/>
            <person name="Zou X."/>
            <person name="Han Y."/>
            <person name="Worley K."/>
            <person name="Muzny D."/>
            <person name="Gibbs R."/>
        </authorList>
    </citation>
    <scope>NUCLEOTIDE SEQUENCE</scope>
    <source>
        <strain evidence="3">Sampled in the wild</strain>
    </source>
</reference>
<evidence type="ECO:0000313" key="4">
    <source>
        <dbReference type="Proteomes" id="UP000792457"/>
    </source>
</evidence>
<protein>
    <recommendedName>
        <fullName evidence="5">Constitutive coactivator of PPAR-gamma-like protein 1 homolog</fullName>
    </recommendedName>
</protein>
<gene>
    <name evidence="3" type="ORF">J437_LFUL014165</name>
</gene>
<dbReference type="CDD" id="cd18672">
    <property type="entry name" value="PIN_FAM120B-like"/>
    <property type="match status" value="1"/>
</dbReference>
<evidence type="ECO:0000256" key="1">
    <source>
        <dbReference type="ARBA" id="ARBA00009495"/>
    </source>
</evidence>
<sequence>MNICGITKIHTNTMGIQDLQAFLEAQVPGACLQVDILKIARMMANHQQQRRGQGRGNPPGVPPNCPKVPPTNKLCLVVDGECCLDRLYGGYFSDWACGGQWNRMVQFLAVLIQTIQTSHVELAVFFNGSLEPQRMNEWIAAQQAVRRNVNQVLKHINTKGTPPPKIWWVPPVCLRTCLRMALRHLSVSVVCSMDDHHQEVIAYCRENHFHGVMAEDAEYAVFDPPRYFSSEQIKLTYKGCLETKEYMLAELAKGLELSSNRFSILAALLGNYLLSEDELADFYKTLCPDKPGKIPPEILLKNVATFVSGLPSIDNLDAIATKVFGSATDKRVAKFKQIVQYYQNGTQEGFLRYKPSSSARRQDAIHQMPVKGPQTNVKVKPTSELDTSRFASETVESEQESLAAYKEATSGAGQDAPQIVVDGPKANAEAPANGTEAAKNHVGEEEEDGKTAASESGSARTNSQSAVNGSQSALLLSSSSSSSSSNAASPCRLTPDVNVWNAQSGTGKADNAIEAVIPGPSLPAIPPEVMRTASERHQKGLMSPYIYQILTQGEIKLPIVMEDEQHKELPSIHLFYRPVRQMIYAILFNLHHYSFLASKNKEKGDGEKVEVPEVSIKEWVWSKANEYQRPDIVKAEPVGWGVPTIQRLWFGSAIDDKRRRLRAFLTCMRSDTPLMLNPAFVPQHLLVIACVLRYIMSFPDKRVLRKPELDVFIVQAFSPELMNANYLQELQLPLVTSRGVQLAALLMQGVEVALMANDACGAPIPWLMCCPWLFFDGKLFHHKLARAASVKNLLELCDHRIDQVMKVERMRKAILEDLTPQFARPPLPPMPAGLRMSALPANALPPGATLGGGVGHPHPPHHNGGVVGSGRGLVGRRSVLARGGQLEIAGVVVGSWGPNFGSAGGGGNANPGGGGTNVGTGIGHHRGAGHPRPLSVPPQVTSVGGLNKNFRAPAGYPVGVGLRSTPPFARGGKATRGRRPQVVFSQYHKVLGKRRGGAAPKKFASRSDGGVTTNAEQTVMTNNTGSVESGKPGMNPSAAGDGGNTMVSHDSVSPGNTQREGVPEGGAEDAADKRQMAHIGQFEDAEHQCHSSLSKVPGVSQVAVTPAAGAGGDTVCQNDMAAVPPPSVKSP</sequence>
<feature type="compositionally biased region" description="Polar residues" evidence="2">
    <location>
        <begin position="1010"/>
        <end position="1027"/>
    </location>
</feature>
<comment type="caution">
    <text evidence="3">The sequence shown here is derived from an EMBL/GenBank/DDBJ whole genome shotgun (WGS) entry which is preliminary data.</text>
</comment>
<reference evidence="3" key="1">
    <citation type="submission" date="2013-04" db="EMBL/GenBank/DDBJ databases">
        <authorList>
            <person name="Qu J."/>
            <person name="Murali S.C."/>
            <person name="Bandaranaike D."/>
            <person name="Bellair M."/>
            <person name="Blankenburg K."/>
            <person name="Chao H."/>
            <person name="Dinh H."/>
            <person name="Doddapaneni H."/>
            <person name="Downs B."/>
            <person name="Dugan-Rocha S."/>
            <person name="Elkadiri S."/>
            <person name="Gnanaolivu R.D."/>
            <person name="Hernandez B."/>
            <person name="Javaid M."/>
            <person name="Jayaseelan J.C."/>
            <person name="Lee S."/>
            <person name="Li M."/>
            <person name="Ming W."/>
            <person name="Munidasa M."/>
            <person name="Muniz J."/>
            <person name="Nguyen L."/>
            <person name="Ongeri F."/>
            <person name="Osuji N."/>
            <person name="Pu L.-L."/>
            <person name="Puazo M."/>
            <person name="Qu C."/>
            <person name="Quiroz J."/>
            <person name="Raj R."/>
            <person name="Weissenberger G."/>
            <person name="Xin Y."/>
            <person name="Zou X."/>
            <person name="Han Y."/>
            <person name="Richards S."/>
            <person name="Worley K."/>
            <person name="Muzny D."/>
            <person name="Gibbs R."/>
        </authorList>
    </citation>
    <scope>NUCLEOTIDE SEQUENCE</scope>
    <source>
        <strain evidence="3">Sampled in the wild</strain>
    </source>
</reference>
<dbReference type="EMBL" id="KZ308755">
    <property type="protein sequence ID" value="KAG8233956.1"/>
    <property type="molecule type" value="Genomic_DNA"/>
</dbReference>
<dbReference type="PANTHER" id="PTHR15976">
    <property type="entry name" value="CONSTITUTIVE COACTIVATOR OF PEROXISOME PROLIFERATOR-ACTIVATED RECEPTOR GAMMA"/>
    <property type="match status" value="1"/>
</dbReference>
<name>A0A8K0KF17_LADFU</name>
<dbReference type="InterPro" id="IPR026784">
    <property type="entry name" value="Coact_PPARg"/>
</dbReference>
<dbReference type="GO" id="GO:0005634">
    <property type="term" value="C:nucleus"/>
    <property type="evidence" value="ECO:0007669"/>
    <property type="project" value="TreeGrafter"/>
</dbReference>
<feature type="region of interest" description="Disordered" evidence="2">
    <location>
        <begin position="992"/>
        <end position="1071"/>
    </location>
</feature>
<accession>A0A8K0KF17</accession>
<dbReference type="AlphaFoldDB" id="A0A8K0KF17"/>
<feature type="compositionally biased region" description="Polar residues" evidence="2">
    <location>
        <begin position="1045"/>
        <end position="1059"/>
    </location>
</feature>
<dbReference type="PANTHER" id="PTHR15976:SF16">
    <property type="entry name" value="ASTEROID DOMAIN-CONTAINING PROTEIN"/>
    <property type="match status" value="1"/>
</dbReference>
<feature type="compositionally biased region" description="Polar residues" evidence="2">
    <location>
        <begin position="453"/>
        <end position="469"/>
    </location>
</feature>
<proteinExistence type="inferred from homology"/>
<dbReference type="SUPFAM" id="SSF88723">
    <property type="entry name" value="PIN domain-like"/>
    <property type="match status" value="1"/>
</dbReference>
<evidence type="ECO:0000256" key="2">
    <source>
        <dbReference type="SAM" id="MobiDB-lite"/>
    </source>
</evidence>
<feature type="compositionally biased region" description="Low complexity" evidence="2">
    <location>
        <begin position="470"/>
        <end position="489"/>
    </location>
</feature>
<dbReference type="OrthoDB" id="10061469at2759"/>
<keyword evidence="4" id="KW-1185">Reference proteome</keyword>
<dbReference type="FunFam" id="3.40.50.1010:FF:000009">
    <property type="entry name" value="Constitutive coactivator of PPAR-gamma-like protein 1"/>
    <property type="match status" value="1"/>
</dbReference>
<feature type="region of interest" description="Disordered" evidence="2">
    <location>
        <begin position="373"/>
        <end position="492"/>
    </location>
</feature>
<feature type="region of interest" description="Disordered" evidence="2">
    <location>
        <begin position="1108"/>
        <end position="1131"/>
    </location>
</feature>